<name>A0A0P1AM82_PLAHL</name>
<dbReference type="AlphaFoldDB" id="A0A0P1AM82"/>
<dbReference type="EMBL" id="CCYD01000610">
    <property type="protein sequence ID" value="CEG42263.1"/>
    <property type="molecule type" value="Genomic_DNA"/>
</dbReference>
<evidence type="ECO:0000313" key="1">
    <source>
        <dbReference type="EMBL" id="CEG42263.1"/>
    </source>
</evidence>
<dbReference type="GeneID" id="36407608"/>
<dbReference type="Proteomes" id="UP000054928">
    <property type="component" value="Unassembled WGS sequence"/>
</dbReference>
<evidence type="ECO:0000313" key="2">
    <source>
        <dbReference type="Proteomes" id="UP000054928"/>
    </source>
</evidence>
<protein>
    <submittedName>
        <fullName evidence="1">Uncharacterized protein</fullName>
    </submittedName>
</protein>
<keyword evidence="2" id="KW-1185">Reference proteome</keyword>
<sequence length="85" mass="8786">MSVTSLLLPPHDSHLPHAVTVPLLLALSYFNLQISPSHPGALLHDSTLALTGNNAFACAECAVLVPILSTSITNTGTSVFLAIPA</sequence>
<dbReference type="RefSeq" id="XP_024578632.1">
    <property type="nucleotide sequence ID" value="XM_024728123.1"/>
</dbReference>
<organism evidence="1 2">
    <name type="scientific">Plasmopara halstedii</name>
    <name type="common">Downy mildew of sunflower</name>
    <dbReference type="NCBI Taxonomy" id="4781"/>
    <lineage>
        <taxon>Eukaryota</taxon>
        <taxon>Sar</taxon>
        <taxon>Stramenopiles</taxon>
        <taxon>Oomycota</taxon>
        <taxon>Peronosporomycetes</taxon>
        <taxon>Peronosporales</taxon>
        <taxon>Peronosporaceae</taxon>
        <taxon>Plasmopara</taxon>
    </lineage>
</organism>
<reference evidence="2" key="1">
    <citation type="submission" date="2014-09" db="EMBL/GenBank/DDBJ databases">
        <authorList>
            <person name="Sharma Rahul"/>
            <person name="Thines Marco"/>
        </authorList>
    </citation>
    <scope>NUCLEOTIDE SEQUENCE [LARGE SCALE GENOMIC DNA]</scope>
</reference>
<proteinExistence type="predicted"/>
<accession>A0A0P1AM82</accession>